<gene>
    <name evidence="3" type="ORF">GCM10009799_51130</name>
</gene>
<accession>A0ABN2TRN5</accession>
<evidence type="ECO:0000313" key="3">
    <source>
        <dbReference type="EMBL" id="GAA2016744.1"/>
    </source>
</evidence>
<dbReference type="EMBL" id="BAAAPC010000034">
    <property type="protein sequence ID" value="GAA2016744.1"/>
    <property type="molecule type" value="Genomic_DNA"/>
</dbReference>
<organism evidence="3 4">
    <name type="scientific">Nocardiopsis rhodophaea</name>
    <dbReference type="NCBI Taxonomy" id="280238"/>
    <lineage>
        <taxon>Bacteria</taxon>
        <taxon>Bacillati</taxon>
        <taxon>Actinomycetota</taxon>
        <taxon>Actinomycetes</taxon>
        <taxon>Streptosporangiales</taxon>
        <taxon>Nocardiopsidaceae</taxon>
        <taxon>Nocardiopsis</taxon>
    </lineage>
</organism>
<evidence type="ECO:0000256" key="2">
    <source>
        <dbReference type="SAM" id="Phobius"/>
    </source>
</evidence>
<keyword evidence="2" id="KW-0472">Membrane</keyword>
<dbReference type="Proteomes" id="UP001501585">
    <property type="component" value="Unassembled WGS sequence"/>
</dbReference>
<name>A0ABN2TRN5_9ACTN</name>
<comment type="caution">
    <text evidence="3">The sequence shown here is derived from an EMBL/GenBank/DDBJ whole genome shotgun (WGS) entry which is preliminary data.</text>
</comment>
<proteinExistence type="predicted"/>
<evidence type="ECO:0000256" key="1">
    <source>
        <dbReference type="SAM" id="MobiDB-lite"/>
    </source>
</evidence>
<keyword evidence="2" id="KW-0812">Transmembrane</keyword>
<keyword evidence="2" id="KW-1133">Transmembrane helix</keyword>
<reference evidence="3 4" key="1">
    <citation type="journal article" date="2019" name="Int. J. Syst. Evol. Microbiol.">
        <title>The Global Catalogue of Microorganisms (GCM) 10K type strain sequencing project: providing services to taxonomists for standard genome sequencing and annotation.</title>
        <authorList>
            <consortium name="The Broad Institute Genomics Platform"/>
            <consortium name="The Broad Institute Genome Sequencing Center for Infectious Disease"/>
            <person name="Wu L."/>
            <person name="Ma J."/>
        </authorList>
    </citation>
    <scope>NUCLEOTIDE SEQUENCE [LARGE SCALE GENOMIC DNA]</scope>
    <source>
        <strain evidence="3 4">JCM 15313</strain>
    </source>
</reference>
<evidence type="ECO:0000313" key="4">
    <source>
        <dbReference type="Proteomes" id="UP001501585"/>
    </source>
</evidence>
<feature type="transmembrane region" description="Helical" evidence="2">
    <location>
        <begin position="37"/>
        <end position="57"/>
    </location>
</feature>
<feature type="region of interest" description="Disordered" evidence="1">
    <location>
        <begin position="1"/>
        <end position="26"/>
    </location>
</feature>
<keyword evidence="4" id="KW-1185">Reference proteome</keyword>
<protein>
    <submittedName>
        <fullName evidence="3">Uncharacterized protein</fullName>
    </submittedName>
</protein>
<sequence length="374" mass="40663">MTVEESAGRGSGDSGPYQAPGGAEEGQRRTTYYRRRVVVVGAVVCLLALLAFGQRAIQERLYRPEQPVEELISLIRERKGDELARILRTESTLITDAALAEGYTPPSGMSIIGVDDDAGQVEAGEVAQRPNRDRARVKMRYHVGDQSFETAVMVVREKTGWLRSWELSGHMGGLMARVNVAPPHTDRVRVAAAEVDTGDVFKTRWIDALPGTYTIAVAADDPLFGGSRSEVAIPRTRASDTLIRIDHTDLEVRPSVVEDVESQVSDHLKVCAENDTSLNPPGCPMRVDRGGVFLTIDDVEWTIVDEPEIKVRPSTDEDTHGAPVTVETIAPGTAEVTYTYARGDGEPVRKSVDITVGGSVRADENGEVLWNGSA</sequence>